<dbReference type="EMBL" id="VEVO01000010">
    <property type="protein sequence ID" value="KAF0035977.1"/>
    <property type="molecule type" value="Genomic_DNA"/>
</dbReference>
<protein>
    <submittedName>
        <fullName evidence="2">Uncharacterized protein</fullName>
    </submittedName>
</protein>
<gene>
    <name evidence="2" type="ORF">F2P81_011289</name>
</gene>
<sequence>MLQTAEEETGPGAVHQQRRDKICQNARLHPPAITPKTSSRKIHISEVDRFNYTGENDAYLNALFLNNQNLF</sequence>
<accession>A0A6A4SRF7</accession>
<evidence type="ECO:0000313" key="2">
    <source>
        <dbReference type="EMBL" id="KAF0035977.1"/>
    </source>
</evidence>
<proteinExistence type="predicted"/>
<evidence type="ECO:0000313" key="3">
    <source>
        <dbReference type="Proteomes" id="UP000438429"/>
    </source>
</evidence>
<comment type="caution">
    <text evidence="2">The sequence shown here is derived from an EMBL/GenBank/DDBJ whole genome shotgun (WGS) entry which is preliminary data.</text>
</comment>
<organism evidence="2 3">
    <name type="scientific">Scophthalmus maximus</name>
    <name type="common">Turbot</name>
    <name type="synonym">Psetta maxima</name>
    <dbReference type="NCBI Taxonomy" id="52904"/>
    <lineage>
        <taxon>Eukaryota</taxon>
        <taxon>Metazoa</taxon>
        <taxon>Chordata</taxon>
        <taxon>Craniata</taxon>
        <taxon>Vertebrata</taxon>
        <taxon>Euteleostomi</taxon>
        <taxon>Actinopterygii</taxon>
        <taxon>Neopterygii</taxon>
        <taxon>Teleostei</taxon>
        <taxon>Neoteleostei</taxon>
        <taxon>Acanthomorphata</taxon>
        <taxon>Carangaria</taxon>
        <taxon>Pleuronectiformes</taxon>
        <taxon>Pleuronectoidei</taxon>
        <taxon>Scophthalmidae</taxon>
        <taxon>Scophthalmus</taxon>
    </lineage>
</organism>
<dbReference type="Proteomes" id="UP000438429">
    <property type="component" value="Unassembled WGS sequence"/>
</dbReference>
<reference evidence="2 3" key="1">
    <citation type="submission" date="2019-06" db="EMBL/GenBank/DDBJ databases">
        <title>Draft genomes of female and male turbot (Scophthalmus maximus).</title>
        <authorList>
            <person name="Xu H."/>
            <person name="Xu X.-W."/>
            <person name="Shao C."/>
            <person name="Chen S."/>
        </authorList>
    </citation>
    <scope>NUCLEOTIDE SEQUENCE [LARGE SCALE GENOMIC DNA]</scope>
    <source>
        <strain evidence="2">Ysfricsl-2016a</strain>
        <tissue evidence="2">Blood</tissue>
    </source>
</reference>
<dbReference type="AlphaFoldDB" id="A0A6A4SRF7"/>
<name>A0A6A4SRF7_SCOMX</name>
<evidence type="ECO:0000256" key="1">
    <source>
        <dbReference type="SAM" id="MobiDB-lite"/>
    </source>
</evidence>
<feature type="region of interest" description="Disordered" evidence="1">
    <location>
        <begin position="1"/>
        <end position="20"/>
    </location>
</feature>